<evidence type="ECO:0000256" key="9">
    <source>
        <dbReference type="ARBA" id="ARBA00023268"/>
    </source>
</evidence>
<dbReference type="Gene3D" id="1.10.3810.10">
    <property type="entry name" value="Biosynthetic peptidoglycan transglycosylase-like"/>
    <property type="match status" value="1"/>
</dbReference>
<feature type="domain" description="Penicillin-binding C-terminal" evidence="16">
    <location>
        <begin position="648"/>
        <end position="732"/>
    </location>
</feature>
<evidence type="ECO:0000313" key="17">
    <source>
        <dbReference type="EMBL" id="NVL07845.1"/>
    </source>
</evidence>
<keyword evidence="6" id="KW-0328">Glycosyltransferase</keyword>
<dbReference type="Pfam" id="PF06832">
    <property type="entry name" value="BiPBP_C"/>
    <property type="match status" value="1"/>
</dbReference>
<reference evidence="17" key="1">
    <citation type="submission" date="2020-06" db="EMBL/GenBank/DDBJ databases">
        <title>Whole Genome Sequence of Bradyrhizobium sp. Strain 66S1MB.</title>
        <authorList>
            <person name="Bromfield E."/>
            <person name="Cloutier S."/>
        </authorList>
    </citation>
    <scope>NUCLEOTIDE SEQUENCE</scope>
    <source>
        <strain evidence="17">66S1MB</strain>
    </source>
</reference>
<keyword evidence="13" id="KW-1133">Transmembrane helix</keyword>
<evidence type="ECO:0000256" key="4">
    <source>
        <dbReference type="ARBA" id="ARBA00022645"/>
    </source>
</evidence>
<dbReference type="Pfam" id="PF00905">
    <property type="entry name" value="Transpeptidase"/>
    <property type="match status" value="1"/>
</dbReference>
<dbReference type="AlphaFoldDB" id="A0A974AEQ9"/>
<dbReference type="Pfam" id="PF00912">
    <property type="entry name" value="Transgly"/>
    <property type="match status" value="1"/>
</dbReference>
<dbReference type="PANTHER" id="PTHR32282">
    <property type="entry name" value="BINDING PROTEIN TRANSPEPTIDASE, PUTATIVE-RELATED"/>
    <property type="match status" value="1"/>
</dbReference>
<accession>A0A974AEQ9</accession>
<feature type="compositionally biased region" description="Basic and acidic residues" evidence="12">
    <location>
        <begin position="1"/>
        <end position="12"/>
    </location>
</feature>
<evidence type="ECO:0000256" key="2">
    <source>
        <dbReference type="ARBA" id="ARBA00007090"/>
    </source>
</evidence>
<dbReference type="InterPro" id="IPR023346">
    <property type="entry name" value="Lysozyme-like_dom_sf"/>
</dbReference>
<evidence type="ECO:0000256" key="3">
    <source>
        <dbReference type="ARBA" id="ARBA00007739"/>
    </source>
</evidence>
<dbReference type="EMBL" id="JABWSX010000001">
    <property type="protein sequence ID" value="NVL07845.1"/>
    <property type="molecule type" value="Genomic_DNA"/>
</dbReference>
<dbReference type="InterPro" id="IPR012338">
    <property type="entry name" value="Beta-lactam/transpept-like"/>
</dbReference>
<evidence type="ECO:0000256" key="7">
    <source>
        <dbReference type="ARBA" id="ARBA00022679"/>
    </source>
</evidence>
<feature type="domain" description="Glycosyl transferase family 51" evidence="15">
    <location>
        <begin position="107"/>
        <end position="274"/>
    </location>
</feature>
<keyword evidence="7" id="KW-0808">Transferase</keyword>
<dbReference type="GO" id="GO:0008955">
    <property type="term" value="F:peptidoglycan glycosyltransferase activity"/>
    <property type="evidence" value="ECO:0007669"/>
    <property type="project" value="UniProtKB-EC"/>
</dbReference>
<gene>
    <name evidence="17" type="primary">pbpC</name>
    <name evidence="17" type="ORF">HU230_19270</name>
</gene>
<protein>
    <recommendedName>
        <fullName evidence="10">peptidoglycan glycosyltransferase</fullName>
        <ecNumber evidence="10">2.4.99.28</ecNumber>
    </recommendedName>
</protein>
<evidence type="ECO:0000256" key="6">
    <source>
        <dbReference type="ARBA" id="ARBA00022676"/>
    </source>
</evidence>
<evidence type="ECO:0000256" key="12">
    <source>
        <dbReference type="SAM" id="MobiDB-lite"/>
    </source>
</evidence>
<dbReference type="PANTHER" id="PTHR32282:SF15">
    <property type="entry name" value="PENICILLIN-BINDING PROTEIN 1C"/>
    <property type="match status" value="1"/>
</dbReference>
<dbReference type="GO" id="GO:0009252">
    <property type="term" value="P:peptidoglycan biosynthetic process"/>
    <property type="evidence" value="ECO:0007669"/>
    <property type="project" value="InterPro"/>
</dbReference>
<evidence type="ECO:0000256" key="5">
    <source>
        <dbReference type="ARBA" id="ARBA00022670"/>
    </source>
</evidence>
<evidence type="ECO:0000259" key="14">
    <source>
        <dbReference type="Pfam" id="PF00905"/>
    </source>
</evidence>
<comment type="similarity">
    <text evidence="2">In the C-terminal section; belongs to the transpeptidase family.</text>
</comment>
<name>A0A974AEQ9_9BRAD</name>
<comment type="similarity">
    <text evidence="3">In the N-terminal section; belongs to the glycosyltransferase 51 family.</text>
</comment>
<comment type="catalytic activity">
    <reaction evidence="11">
        <text>[GlcNAc-(1-&gt;4)-Mur2Ac(oyl-L-Ala-gamma-D-Glu-L-Lys-D-Ala-D-Ala)](n)-di-trans,octa-cis-undecaprenyl diphosphate + beta-D-GlcNAc-(1-&gt;4)-Mur2Ac(oyl-L-Ala-gamma-D-Glu-L-Lys-D-Ala-D-Ala)-di-trans,octa-cis-undecaprenyl diphosphate = [GlcNAc-(1-&gt;4)-Mur2Ac(oyl-L-Ala-gamma-D-Glu-L-Lys-D-Ala-D-Ala)](n+1)-di-trans,octa-cis-undecaprenyl diphosphate + di-trans,octa-cis-undecaprenyl diphosphate + H(+)</text>
        <dbReference type="Rhea" id="RHEA:23708"/>
        <dbReference type="Rhea" id="RHEA-COMP:9602"/>
        <dbReference type="Rhea" id="RHEA-COMP:9603"/>
        <dbReference type="ChEBI" id="CHEBI:15378"/>
        <dbReference type="ChEBI" id="CHEBI:58405"/>
        <dbReference type="ChEBI" id="CHEBI:60033"/>
        <dbReference type="ChEBI" id="CHEBI:78435"/>
        <dbReference type="EC" id="2.4.99.28"/>
    </reaction>
</comment>
<comment type="caution">
    <text evidence="17">The sequence shown here is derived from an EMBL/GenBank/DDBJ whole genome shotgun (WGS) entry which is preliminary data.</text>
</comment>
<keyword evidence="4" id="KW-0121">Carboxypeptidase</keyword>
<feature type="compositionally biased region" description="Basic and acidic residues" evidence="12">
    <location>
        <begin position="24"/>
        <end position="43"/>
    </location>
</feature>
<organism evidence="17">
    <name type="scientific">Bradyrhizobium quebecense</name>
    <dbReference type="NCBI Taxonomy" id="2748629"/>
    <lineage>
        <taxon>Bacteria</taxon>
        <taxon>Pseudomonadati</taxon>
        <taxon>Pseudomonadota</taxon>
        <taxon>Alphaproteobacteria</taxon>
        <taxon>Hyphomicrobiales</taxon>
        <taxon>Nitrobacteraceae</taxon>
        <taxon>Bradyrhizobium</taxon>
    </lineage>
</organism>
<evidence type="ECO:0000256" key="13">
    <source>
        <dbReference type="SAM" id="Phobius"/>
    </source>
</evidence>
<dbReference type="GO" id="GO:0004180">
    <property type="term" value="F:carboxypeptidase activity"/>
    <property type="evidence" value="ECO:0007669"/>
    <property type="project" value="UniProtKB-KW"/>
</dbReference>
<dbReference type="InterPro" id="IPR036950">
    <property type="entry name" value="PBP_transglycosylase"/>
</dbReference>
<dbReference type="NCBIfam" id="TIGR02073">
    <property type="entry name" value="PBP_1c"/>
    <property type="match status" value="1"/>
</dbReference>
<evidence type="ECO:0000259" key="16">
    <source>
        <dbReference type="Pfam" id="PF06832"/>
    </source>
</evidence>
<feature type="transmembrane region" description="Helical" evidence="13">
    <location>
        <begin position="50"/>
        <end position="74"/>
    </location>
</feature>
<evidence type="ECO:0000256" key="10">
    <source>
        <dbReference type="ARBA" id="ARBA00044770"/>
    </source>
</evidence>
<dbReference type="GO" id="GO:0006508">
    <property type="term" value="P:proteolysis"/>
    <property type="evidence" value="ECO:0007669"/>
    <property type="project" value="UniProtKB-KW"/>
</dbReference>
<dbReference type="InterPro" id="IPR050396">
    <property type="entry name" value="Glycosyltr_51/Transpeptidase"/>
</dbReference>
<keyword evidence="8" id="KW-0378">Hydrolase</keyword>
<evidence type="ECO:0000256" key="1">
    <source>
        <dbReference type="ARBA" id="ARBA00004752"/>
    </source>
</evidence>
<keyword evidence="5" id="KW-0645">Protease</keyword>
<dbReference type="InterPro" id="IPR001264">
    <property type="entry name" value="Glyco_trans_51"/>
</dbReference>
<dbReference type="Gene3D" id="3.40.710.10">
    <property type="entry name" value="DD-peptidase/beta-lactamase superfamily"/>
    <property type="match status" value="1"/>
</dbReference>
<evidence type="ECO:0000256" key="8">
    <source>
        <dbReference type="ARBA" id="ARBA00022801"/>
    </source>
</evidence>
<dbReference type="EC" id="2.4.99.28" evidence="10"/>
<feature type="domain" description="Penicillin-binding protein transpeptidase" evidence="14">
    <location>
        <begin position="351"/>
        <end position="565"/>
    </location>
</feature>
<dbReference type="InterPro" id="IPR009647">
    <property type="entry name" value="PBP_C"/>
</dbReference>
<keyword evidence="13" id="KW-0472">Membrane</keyword>
<proteinExistence type="inferred from homology"/>
<comment type="pathway">
    <text evidence="1">Cell wall biogenesis; peptidoglycan biosynthesis.</text>
</comment>
<dbReference type="SUPFAM" id="SSF53955">
    <property type="entry name" value="Lysozyme-like"/>
    <property type="match status" value="1"/>
</dbReference>
<keyword evidence="13" id="KW-0812">Transmembrane</keyword>
<dbReference type="GO" id="GO:0008658">
    <property type="term" value="F:penicillin binding"/>
    <property type="evidence" value="ECO:0007669"/>
    <property type="project" value="InterPro"/>
</dbReference>
<feature type="region of interest" description="Disordered" evidence="12">
    <location>
        <begin position="1"/>
        <end position="43"/>
    </location>
</feature>
<dbReference type="SUPFAM" id="SSF56601">
    <property type="entry name" value="beta-lactamase/transpeptidase-like"/>
    <property type="match status" value="1"/>
</dbReference>
<keyword evidence="9" id="KW-0511">Multifunctional enzyme</keyword>
<dbReference type="GO" id="GO:0030288">
    <property type="term" value="C:outer membrane-bounded periplasmic space"/>
    <property type="evidence" value="ECO:0007669"/>
    <property type="project" value="TreeGrafter"/>
</dbReference>
<dbReference type="InterPro" id="IPR011815">
    <property type="entry name" value="PBP_1c"/>
</dbReference>
<sequence length="736" mass="79215">MSDRGMSKDARPKLFSSWPGLTRPSRDTSAGKKDVDARVKPGHDKRSGRLVLRIAGAVAIVLVMVAAAFAAWVVSLGPLPLAQAQQVSTTVIDRNGKLLRAYAMADGRWRLPVDAKASVDPGYLKLLFAYEDKRFYAHHGVDPLALSRAGFQLLTRGHIVSGGSTITMQLARLIEPRHQRSVYAKLRQMVRAVELERQLSKDQILDLYLALAPFGGNLEGVRAASIAYFGKEPKRLSLAEAALLVALPQSPERRRLDRYPDAAHAARDRVLDRMVEDGVVSKDEAAQARATPVPKLRKQIPILAPHSSDQAIATMKDAPVIKLTLDATLQRNLEALARDRAIAQGPDVSVAIVVVDNETGDVLARVGSADYFDERRAGQVDMTRAVRSPGSTLKPFIYGLAFEDGFVHPDSLIEDRPIRFGTYAPENFDMTFQGTVPIRKALQLSLNVPAIALLDRVGASRLSSRLKQAGTNLVLPKDEAPGLAMGLGGVGITLQDLAQLYSGLARLGATKPLREIVQPNDGRETMRLMDQAAAWQVGNVLLGTPPPENGVHNRIAFKTGTSYGYRDAWSVGFDGRITIGVWVGRPDGAPVPGLVGRTAAAPILFDAFARTGKIPAALPKPPRGVLVASNAKLPPPLRRFRPLGELVRSGNDQAPHIQFPLNGSRIDVDQSEGGHAAMPVKVAGGVLPLTVLVNGVSAGDIDSRRQRLIDPPGPGFARLTVIDATGAADTVVIRVQ</sequence>
<evidence type="ECO:0000256" key="11">
    <source>
        <dbReference type="ARBA" id="ARBA00049902"/>
    </source>
</evidence>
<evidence type="ECO:0000259" key="15">
    <source>
        <dbReference type="Pfam" id="PF00912"/>
    </source>
</evidence>
<dbReference type="FunFam" id="3.40.710.10:FF:000021">
    <property type="entry name" value="Penicillin-binding protein 1C"/>
    <property type="match status" value="1"/>
</dbReference>
<dbReference type="InterPro" id="IPR001460">
    <property type="entry name" value="PCN-bd_Tpept"/>
</dbReference>